<evidence type="ECO:0000313" key="2">
    <source>
        <dbReference type="Proteomes" id="UP000012046"/>
    </source>
</evidence>
<organism evidence="1 2">
    <name type="scientific">Alishewanella jeotgali KCTC 22429</name>
    <dbReference type="NCBI Taxonomy" id="1129374"/>
    <lineage>
        <taxon>Bacteria</taxon>
        <taxon>Pseudomonadati</taxon>
        <taxon>Pseudomonadota</taxon>
        <taxon>Gammaproteobacteria</taxon>
        <taxon>Alteromonadales</taxon>
        <taxon>Alteromonadaceae</taxon>
        <taxon>Alishewanella</taxon>
    </lineage>
</organism>
<dbReference type="Proteomes" id="UP000012046">
    <property type="component" value="Unassembled WGS sequence"/>
</dbReference>
<dbReference type="AlphaFoldDB" id="H3ZA72"/>
<gene>
    <name evidence="1" type="ORF">AJE_01539</name>
</gene>
<accession>H3ZA72</accession>
<reference evidence="1 2" key="1">
    <citation type="journal article" date="2012" name="J. Bacteriol.">
        <title>Genome Sequence of Extracellular-Protease-Producing Alishewanella jeotgali Isolated from Traditional Korean Fermented Seafood.</title>
        <authorList>
            <person name="Jung J."/>
            <person name="Chun J."/>
            <person name="Park W."/>
        </authorList>
    </citation>
    <scope>NUCLEOTIDE SEQUENCE [LARGE SCALE GENOMIC DNA]</scope>
    <source>
        <strain evidence="1 2">KCTC 22429</strain>
    </source>
</reference>
<proteinExistence type="predicted"/>
<evidence type="ECO:0008006" key="3">
    <source>
        <dbReference type="Google" id="ProtNLM"/>
    </source>
</evidence>
<comment type="caution">
    <text evidence="1">The sequence shown here is derived from an EMBL/GenBank/DDBJ whole genome shotgun (WGS) entry which is preliminary data.</text>
</comment>
<keyword evidence="2" id="KW-1185">Reference proteome</keyword>
<name>H3ZA72_9ALTE</name>
<dbReference type="EMBL" id="AHTH01000004">
    <property type="protein sequence ID" value="EHR42523.1"/>
    <property type="molecule type" value="Genomic_DNA"/>
</dbReference>
<evidence type="ECO:0000313" key="1">
    <source>
        <dbReference type="EMBL" id="EHR42523.1"/>
    </source>
</evidence>
<dbReference type="RefSeq" id="WP_008949357.1">
    <property type="nucleotide sequence ID" value="NZ_AHTH01000004.1"/>
</dbReference>
<sequence length="109" mass="11761">MTPDAQARNEIILVEVERLGGSFVWEAETFAVTLMDVAVSEQDATVLLELSGIELIAINVAHISAPMLMSIARIVGLKSLVVTGRCVDDNELRELESLGPVVQVVENEA</sequence>
<protein>
    <recommendedName>
        <fullName evidence="3">STAS domain-containing protein</fullName>
    </recommendedName>
</protein>